<keyword evidence="1" id="KW-0472">Membrane</keyword>
<sequence>MGTSIAHIKTYTENVRVSLYSRGIILYSILTYTLFFFHKFHPDLSRFLKKGV</sequence>
<feature type="transmembrane region" description="Helical" evidence="1">
    <location>
        <begin position="19"/>
        <end position="37"/>
    </location>
</feature>
<protein>
    <submittedName>
        <fullName evidence="2">Uncharacterized protein</fullName>
    </submittedName>
</protein>
<accession>E6SNI4</accession>
<evidence type="ECO:0000313" key="2">
    <source>
        <dbReference type="EMBL" id="ADV43733.1"/>
    </source>
</evidence>
<reference evidence="2 3" key="2">
    <citation type="journal article" date="2011" name="Stand. Genomic Sci.">
        <title>Complete genome sequence of Bacteroides helcogenes type strain (P 36-108).</title>
        <authorList>
            <person name="Pati A."/>
            <person name="Gronow S."/>
            <person name="Zeytun A."/>
            <person name="Lapidus A."/>
            <person name="Nolan M."/>
            <person name="Hammon N."/>
            <person name="Deshpande S."/>
            <person name="Cheng J.F."/>
            <person name="Tapia R."/>
            <person name="Han C."/>
            <person name="Goodwin L."/>
            <person name="Pitluck S."/>
            <person name="Liolios K."/>
            <person name="Pagani I."/>
            <person name="Ivanova N."/>
            <person name="Mavromatis K."/>
            <person name="Chen A."/>
            <person name="Palaniappan K."/>
            <person name="Land M."/>
            <person name="Hauser L."/>
            <person name="Chang Y.J."/>
            <person name="Jeffries C.D."/>
            <person name="Detter J.C."/>
            <person name="Brambilla E."/>
            <person name="Rohde M."/>
            <person name="Goker M."/>
            <person name="Woyke T."/>
            <person name="Bristow J."/>
            <person name="Eisen J.A."/>
            <person name="Markowitz V."/>
            <person name="Hugenholtz P."/>
            <person name="Kyrpides N.C."/>
            <person name="Klenk H.P."/>
            <person name="Lucas S."/>
        </authorList>
    </citation>
    <scope>NUCLEOTIDE SEQUENCE [LARGE SCALE GENOMIC DNA]</scope>
    <source>
        <strain evidence="3">ATCC 35417 / DSM 20613 / JCM 6297 / CCUG 15421 / P 36-108</strain>
    </source>
</reference>
<keyword evidence="1" id="KW-1133">Transmembrane helix</keyword>
<dbReference type="KEGG" id="bhl:Bache_1736"/>
<keyword evidence="3" id="KW-1185">Reference proteome</keyword>
<name>E6SNI4_BACT6</name>
<evidence type="ECO:0000313" key="3">
    <source>
        <dbReference type="Proteomes" id="UP000008630"/>
    </source>
</evidence>
<gene>
    <name evidence="2" type="ordered locus">Bache_1736</name>
</gene>
<dbReference type="Proteomes" id="UP000008630">
    <property type="component" value="Chromosome"/>
</dbReference>
<organism evidence="2 3">
    <name type="scientific">Bacteroides helcogenes (strain ATCC 35417 / DSM 20613 / JCM 6297 / CCUG 15421 / P 36-108)</name>
    <dbReference type="NCBI Taxonomy" id="693979"/>
    <lineage>
        <taxon>Bacteria</taxon>
        <taxon>Pseudomonadati</taxon>
        <taxon>Bacteroidota</taxon>
        <taxon>Bacteroidia</taxon>
        <taxon>Bacteroidales</taxon>
        <taxon>Bacteroidaceae</taxon>
        <taxon>Bacteroides</taxon>
    </lineage>
</organism>
<dbReference type="AlphaFoldDB" id="E6SNI4"/>
<dbReference type="HOGENOM" id="CLU_3076972_0_0_10"/>
<proteinExistence type="predicted"/>
<dbReference type="EMBL" id="CP002352">
    <property type="protein sequence ID" value="ADV43733.1"/>
    <property type="molecule type" value="Genomic_DNA"/>
</dbReference>
<keyword evidence="1" id="KW-0812">Transmembrane</keyword>
<evidence type="ECO:0000256" key="1">
    <source>
        <dbReference type="SAM" id="Phobius"/>
    </source>
</evidence>
<reference key="1">
    <citation type="submission" date="2010-11" db="EMBL/GenBank/DDBJ databases">
        <title>The complete genome of Bacteroides helcogenes P 36-108.</title>
        <authorList>
            <consortium name="US DOE Joint Genome Institute (JGI-PGF)"/>
            <person name="Lucas S."/>
            <person name="Copeland A."/>
            <person name="Lapidus A."/>
            <person name="Bruce D."/>
            <person name="Goodwin L."/>
            <person name="Pitluck S."/>
            <person name="Kyrpides N."/>
            <person name="Mavromatis K."/>
            <person name="Ivanova N."/>
            <person name="Zeytun A."/>
            <person name="Brettin T."/>
            <person name="Detter J.C."/>
            <person name="Tapia R."/>
            <person name="Han C."/>
            <person name="Land M."/>
            <person name="Hauser L."/>
            <person name="Markowitz V."/>
            <person name="Cheng J.-F."/>
            <person name="Hugenholtz P."/>
            <person name="Woyke T."/>
            <person name="Wu D."/>
            <person name="Gronow S."/>
            <person name="Wellnitz S."/>
            <person name="Brambilla E."/>
            <person name="Klenk H.-P."/>
            <person name="Eisen J.A."/>
        </authorList>
    </citation>
    <scope>NUCLEOTIDE SEQUENCE</scope>
    <source>
        <strain>P 36-108</strain>
    </source>
</reference>